<dbReference type="EMBL" id="BMXF01000008">
    <property type="protein sequence ID" value="GHB87410.1"/>
    <property type="molecule type" value="Genomic_DNA"/>
</dbReference>
<comment type="caution">
    <text evidence="2">The sequence shown here is derived from an EMBL/GenBank/DDBJ whole genome shotgun (WGS) entry which is preliminary data.</text>
</comment>
<keyword evidence="1" id="KW-0812">Transmembrane</keyword>
<protein>
    <submittedName>
        <fullName evidence="2">Conjugative transposon protein TraK</fullName>
    </submittedName>
</protein>
<evidence type="ECO:0000313" key="3">
    <source>
        <dbReference type="Proteomes" id="UP000598271"/>
    </source>
</evidence>
<dbReference type="Proteomes" id="UP000598271">
    <property type="component" value="Unassembled WGS sequence"/>
</dbReference>
<name>A0A8J3D892_9BACT</name>
<keyword evidence="1" id="KW-1133">Transmembrane helix</keyword>
<reference evidence="2 3" key="1">
    <citation type="journal article" date="2014" name="Int. J. Syst. Evol. Microbiol.">
        <title>Complete genome sequence of Corynebacterium casei LMG S-19264T (=DSM 44701T), isolated from a smear-ripened cheese.</title>
        <authorList>
            <consortium name="US DOE Joint Genome Institute (JGI-PGF)"/>
            <person name="Walter F."/>
            <person name="Albersmeier A."/>
            <person name="Kalinowski J."/>
            <person name="Ruckert C."/>
        </authorList>
    </citation>
    <scope>NUCLEOTIDE SEQUENCE [LARGE SCALE GENOMIC DNA]</scope>
    <source>
        <strain evidence="2 3">KCTC 12866</strain>
    </source>
</reference>
<accession>A0A8J3D892</accession>
<dbReference type="RefSeq" id="WP_189568634.1">
    <property type="nucleotide sequence ID" value="NZ_BMXF01000008.1"/>
</dbReference>
<evidence type="ECO:0000313" key="2">
    <source>
        <dbReference type="EMBL" id="GHB87410.1"/>
    </source>
</evidence>
<proteinExistence type="predicted"/>
<sequence length="202" mass="23107">MEDLLKLKRHFDRVKVVTIVALLALAAVCIATLLMSFQEANINSRRIYIVNRNAQFEAIAGTVQANRPVEIGYHVRRFHELFFTVIPDAKEIQESTRRAFYLADNSAKKLYDDLQEQDFYNEIIQGNVVQKIKVDSVVTNSATYPYQAITYATITQTRATTSARKKIISRCELEDVPRSLSSPNGLFMRRFKIISSSLYNGF</sequence>
<keyword evidence="1" id="KW-0472">Membrane</keyword>
<dbReference type="NCBIfam" id="TIGR03781">
    <property type="entry name" value="Bac_Flav_CT_K"/>
    <property type="match status" value="1"/>
</dbReference>
<dbReference type="InterPro" id="IPR022276">
    <property type="entry name" value="Conjug_transposon_TraK"/>
</dbReference>
<feature type="transmembrane region" description="Helical" evidence="1">
    <location>
        <begin position="16"/>
        <end position="37"/>
    </location>
</feature>
<organism evidence="2 3">
    <name type="scientific">Persicitalea jodogahamensis</name>
    <dbReference type="NCBI Taxonomy" id="402147"/>
    <lineage>
        <taxon>Bacteria</taxon>
        <taxon>Pseudomonadati</taxon>
        <taxon>Bacteroidota</taxon>
        <taxon>Cytophagia</taxon>
        <taxon>Cytophagales</taxon>
        <taxon>Spirosomataceae</taxon>
        <taxon>Persicitalea</taxon>
    </lineage>
</organism>
<evidence type="ECO:0000256" key="1">
    <source>
        <dbReference type="SAM" id="Phobius"/>
    </source>
</evidence>
<gene>
    <name evidence="2" type="ORF">GCM10007390_49100</name>
</gene>
<keyword evidence="3" id="KW-1185">Reference proteome</keyword>
<dbReference type="AlphaFoldDB" id="A0A8J3D892"/>